<dbReference type="PANTHER" id="PTHR37539">
    <property type="entry name" value="SECRETED PROTEIN-RELATED"/>
    <property type="match status" value="1"/>
</dbReference>
<feature type="compositionally biased region" description="Polar residues" evidence="1">
    <location>
        <begin position="15"/>
        <end position="30"/>
    </location>
</feature>
<sequence>MASMGIVQLPDSEVSLPSATRGSGAQSCDSSTSCIHTSCLKLQSASHRSTAHRTRTQERRWTRCCDLCLTLEPSPKDLISSLRRHKSNMSQWTYFYLDPALKNTRQSTWKRPQRPEDSDFLVDGDIVEIWNHVFRWDDSCVSDKTFNMYRFQGDKLVDAALPSIQAFRNINTTDQFARLEAAATSLDASPEVLALWKQLHSTDSFEWPNEAQLERGRAVLYRYAPYILASLLHWSLSAGFCSPRIARVLNLASYICPPMRSTPEGEAPRISPQSNDRSYMRLMETTQFVIDSCSKGGLVVGAEGWKSIIRVCSSRAGKERDANGYSIFDERAEGIPISQADMIFTLTAFSTAPMHCLRKAGITPTKQECEDWTALWRVTGFYLGLDPSFLRKHHTTYKQSESLLASTILSAFAAEDSPPPPVQFPFDTNLVPKQQQVQHITHITTLADPYASPPTLPVLLCICNRWPIPFTFRQHCAAARQLCGPTLSDWLSIPTTTWFETAQMRLGYFLGALPPRFGRIWRAGWDLKRREAMEASVKGAVELALGLRRTAFRPRKESQYEPEKVGDEFFGVSRFENVKSAIELWGALYGEMAIVCAVVGIVGCTLAPVTVPALGAWLMFGR</sequence>
<dbReference type="STRING" id="675120.N1PCE9"/>
<evidence type="ECO:0000256" key="1">
    <source>
        <dbReference type="SAM" id="MobiDB-lite"/>
    </source>
</evidence>
<proteinExistence type="predicted"/>
<accession>N1PCE9</accession>
<protein>
    <recommendedName>
        <fullName evidence="3">ER-bound oxygenase mpaB/mpaB'/Rubber oxygenase catalytic domain-containing protein</fullName>
    </recommendedName>
</protein>
<evidence type="ECO:0000313" key="4">
    <source>
        <dbReference type="EMBL" id="EME39927.1"/>
    </source>
</evidence>
<dbReference type="OMA" id="WRHVGYY"/>
<keyword evidence="5" id="KW-1185">Reference proteome</keyword>
<feature type="domain" description="ER-bound oxygenase mpaB/mpaB'/Rubber oxygenase catalytic" evidence="3">
    <location>
        <begin position="278"/>
        <end position="506"/>
    </location>
</feature>
<evidence type="ECO:0000259" key="3">
    <source>
        <dbReference type="Pfam" id="PF09995"/>
    </source>
</evidence>
<gene>
    <name evidence="4" type="ORF">DOTSEDRAFT_82677</name>
</gene>
<keyword evidence="2" id="KW-0812">Transmembrane</keyword>
<dbReference type="InterPro" id="IPR037473">
    <property type="entry name" value="Lcp-like"/>
</dbReference>
<reference evidence="5" key="1">
    <citation type="journal article" date="2012" name="PLoS Genet.">
        <title>The genomes of the fungal plant pathogens Cladosporium fulvum and Dothistroma septosporum reveal adaptation to different hosts and lifestyles but also signatures of common ancestry.</title>
        <authorList>
            <person name="de Wit P.J.G.M."/>
            <person name="van der Burgt A."/>
            <person name="Oekmen B."/>
            <person name="Stergiopoulos I."/>
            <person name="Abd-Elsalam K.A."/>
            <person name="Aerts A.L."/>
            <person name="Bahkali A.H."/>
            <person name="Beenen H.G."/>
            <person name="Chettri P."/>
            <person name="Cox M.P."/>
            <person name="Datema E."/>
            <person name="de Vries R.P."/>
            <person name="Dhillon B."/>
            <person name="Ganley A.R."/>
            <person name="Griffiths S.A."/>
            <person name="Guo Y."/>
            <person name="Hamelin R.C."/>
            <person name="Henrissat B."/>
            <person name="Kabir M.S."/>
            <person name="Jashni M.K."/>
            <person name="Kema G."/>
            <person name="Klaubauf S."/>
            <person name="Lapidus A."/>
            <person name="Levasseur A."/>
            <person name="Lindquist E."/>
            <person name="Mehrabi R."/>
            <person name="Ohm R.A."/>
            <person name="Owen T.J."/>
            <person name="Salamov A."/>
            <person name="Schwelm A."/>
            <person name="Schijlen E."/>
            <person name="Sun H."/>
            <person name="van den Burg H.A."/>
            <person name="van Ham R.C.H.J."/>
            <person name="Zhang S."/>
            <person name="Goodwin S.B."/>
            <person name="Grigoriev I.V."/>
            <person name="Collemare J."/>
            <person name="Bradshaw R.E."/>
        </authorList>
    </citation>
    <scope>NUCLEOTIDE SEQUENCE [LARGE SCALE GENOMIC DNA]</scope>
    <source>
        <strain evidence="5">NZE10 / CBS 128990</strain>
    </source>
</reference>
<dbReference type="InterPro" id="IPR018713">
    <property type="entry name" value="MPAB/Lcp_cat_dom"/>
</dbReference>
<feature type="region of interest" description="Disordered" evidence="1">
    <location>
        <begin position="1"/>
        <end position="30"/>
    </location>
</feature>
<dbReference type="HOGENOM" id="CLU_021326_0_0_1"/>
<reference evidence="4 5" key="2">
    <citation type="journal article" date="2012" name="PLoS Pathog.">
        <title>Diverse lifestyles and strategies of plant pathogenesis encoded in the genomes of eighteen Dothideomycetes fungi.</title>
        <authorList>
            <person name="Ohm R.A."/>
            <person name="Feau N."/>
            <person name="Henrissat B."/>
            <person name="Schoch C.L."/>
            <person name="Horwitz B.A."/>
            <person name="Barry K.W."/>
            <person name="Condon B.J."/>
            <person name="Copeland A.C."/>
            <person name="Dhillon B."/>
            <person name="Glaser F."/>
            <person name="Hesse C.N."/>
            <person name="Kosti I."/>
            <person name="LaButti K."/>
            <person name="Lindquist E.A."/>
            <person name="Lucas S."/>
            <person name="Salamov A.A."/>
            <person name="Bradshaw R.E."/>
            <person name="Ciuffetti L."/>
            <person name="Hamelin R.C."/>
            <person name="Kema G.H.J."/>
            <person name="Lawrence C."/>
            <person name="Scott J.A."/>
            <person name="Spatafora J.W."/>
            <person name="Turgeon B.G."/>
            <person name="de Wit P.J.G.M."/>
            <person name="Zhong S."/>
            <person name="Goodwin S.B."/>
            <person name="Grigoriev I.V."/>
        </authorList>
    </citation>
    <scope>NUCLEOTIDE SEQUENCE [LARGE SCALE GENOMIC DNA]</scope>
    <source>
        <strain evidence="5">NZE10 / CBS 128990</strain>
    </source>
</reference>
<organism evidence="4 5">
    <name type="scientific">Dothistroma septosporum (strain NZE10 / CBS 128990)</name>
    <name type="common">Red band needle blight fungus</name>
    <name type="synonym">Mycosphaerella pini</name>
    <dbReference type="NCBI Taxonomy" id="675120"/>
    <lineage>
        <taxon>Eukaryota</taxon>
        <taxon>Fungi</taxon>
        <taxon>Dikarya</taxon>
        <taxon>Ascomycota</taxon>
        <taxon>Pezizomycotina</taxon>
        <taxon>Dothideomycetes</taxon>
        <taxon>Dothideomycetidae</taxon>
        <taxon>Mycosphaerellales</taxon>
        <taxon>Mycosphaerellaceae</taxon>
        <taxon>Dothistroma</taxon>
    </lineage>
</organism>
<dbReference type="EMBL" id="KB446544">
    <property type="protein sequence ID" value="EME39927.1"/>
    <property type="molecule type" value="Genomic_DNA"/>
</dbReference>
<dbReference type="eggNOG" id="ENOG502S0FM">
    <property type="taxonomic scope" value="Eukaryota"/>
</dbReference>
<name>N1PCE9_DOTSN</name>
<keyword evidence="2" id="KW-1133">Transmembrane helix</keyword>
<dbReference type="OrthoDB" id="6361347at2759"/>
<dbReference type="Proteomes" id="UP000016933">
    <property type="component" value="Unassembled WGS sequence"/>
</dbReference>
<evidence type="ECO:0000256" key="2">
    <source>
        <dbReference type="SAM" id="Phobius"/>
    </source>
</evidence>
<dbReference type="PANTHER" id="PTHR37539:SF1">
    <property type="entry name" value="ER-BOUND OXYGENASE MPAB_MPAB'_RUBBER OXYGENASE CATALYTIC DOMAIN-CONTAINING PROTEIN"/>
    <property type="match status" value="1"/>
</dbReference>
<evidence type="ECO:0000313" key="5">
    <source>
        <dbReference type="Proteomes" id="UP000016933"/>
    </source>
</evidence>
<keyword evidence="2" id="KW-0472">Membrane</keyword>
<dbReference type="Pfam" id="PF09995">
    <property type="entry name" value="MPAB_Lcp_cat"/>
    <property type="match status" value="1"/>
</dbReference>
<dbReference type="AlphaFoldDB" id="N1PCE9"/>
<feature type="transmembrane region" description="Helical" evidence="2">
    <location>
        <begin position="592"/>
        <end position="620"/>
    </location>
</feature>
<dbReference type="GO" id="GO:0016491">
    <property type="term" value="F:oxidoreductase activity"/>
    <property type="evidence" value="ECO:0007669"/>
    <property type="project" value="InterPro"/>
</dbReference>